<dbReference type="InterPro" id="IPR029151">
    <property type="entry name" value="Sensor-like_sf"/>
</dbReference>
<dbReference type="HOGENOM" id="CLU_000445_11_22_0"/>
<keyword evidence="4" id="KW-1185">Reference proteome</keyword>
<dbReference type="EMBL" id="CP001997">
    <property type="protein sequence ID" value="ADE57928.1"/>
    <property type="molecule type" value="Genomic_DNA"/>
</dbReference>
<dbReference type="PANTHER" id="PTHR45138">
    <property type="entry name" value="REGULATORY COMPONENTS OF SENSORY TRANSDUCTION SYSTEM"/>
    <property type="match status" value="1"/>
</dbReference>
<dbReference type="eggNOG" id="COG2199">
    <property type="taxonomic scope" value="Bacteria"/>
</dbReference>
<dbReference type="Pfam" id="PF00990">
    <property type="entry name" value="GGDEF"/>
    <property type="match status" value="1"/>
</dbReference>
<proteinExistence type="predicted"/>
<gene>
    <name evidence="3" type="ordered locus">Amico_1815</name>
</gene>
<dbReference type="KEGG" id="aco:Amico_1815"/>
<evidence type="ECO:0000259" key="2">
    <source>
        <dbReference type="PROSITE" id="PS50887"/>
    </source>
</evidence>
<dbReference type="GO" id="GO:1902201">
    <property type="term" value="P:negative regulation of bacterial-type flagellum-dependent cell motility"/>
    <property type="evidence" value="ECO:0007669"/>
    <property type="project" value="TreeGrafter"/>
</dbReference>
<dbReference type="GO" id="GO:0043709">
    <property type="term" value="P:cell adhesion involved in single-species biofilm formation"/>
    <property type="evidence" value="ECO:0007669"/>
    <property type="project" value="TreeGrafter"/>
</dbReference>
<keyword evidence="1" id="KW-0472">Membrane</keyword>
<dbReference type="Gene3D" id="3.30.70.270">
    <property type="match status" value="1"/>
</dbReference>
<dbReference type="Gene3D" id="3.30.450.20">
    <property type="entry name" value="PAS domain"/>
    <property type="match status" value="2"/>
</dbReference>
<evidence type="ECO:0000313" key="3">
    <source>
        <dbReference type="EMBL" id="ADE57928.1"/>
    </source>
</evidence>
<dbReference type="NCBIfam" id="TIGR00254">
    <property type="entry name" value="GGDEF"/>
    <property type="match status" value="1"/>
</dbReference>
<dbReference type="GO" id="GO:0052621">
    <property type="term" value="F:diguanylate cyclase activity"/>
    <property type="evidence" value="ECO:0007669"/>
    <property type="project" value="TreeGrafter"/>
</dbReference>
<dbReference type="FunFam" id="3.30.70.270:FF:000001">
    <property type="entry name" value="Diguanylate cyclase domain protein"/>
    <property type="match status" value="1"/>
</dbReference>
<organism evidence="3 4">
    <name type="scientific">Aminobacterium colombiense (strain DSM 12261 / ALA-1)</name>
    <dbReference type="NCBI Taxonomy" id="572547"/>
    <lineage>
        <taxon>Bacteria</taxon>
        <taxon>Thermotogati</taxon>
        <taxon>Synergistota</taxon>
        <taxon>Synergistia</taxon>
        <taxon>Synergistales</taxon>
        <taxon>Aminobacteriaceae</taxon>
        <taxon>Aminobacterium</taxon>
    </lineage>
</organism>
<dbReference type="InterPro" id="IPR050469">
    <property type="entry name" value="Diguanylate_Cyclase"/>
</dbReference>
<name>D5EH96_AMICL</name>
<dbReference type="InterPro" id="IPR000160">
    <property type="entry name" value="GGDEF_dom"/>
</dbReference>
<dbReference type="STRING" id="572547.Amico_1815"/>
<dbReference type="InterPro" id="IPR043128">
    <property type="entry name" value="Rev_trsase/Diguanyl_cyclase"/>
</dbReference>
<dbReference type="InterPro" id="IPR029787">
    <property type="entry name" value="Nucleotide_cyclase"/>
</dbReference>
<evidence type="ECO:0000313" key="4">
    <source>
        <dbReference type="Proteomes" id="UP000002366"/>
    </source>
</evidence>
<protein>
    <submittedName>
        <fullName evidence="3">Diguanylate cyclase</fullName>
    </submittedName>
</protein>
<dbReference type="PANTHER" id="PTHR45138:SF6">
    <property type="entry name" value="DIGUANYLATE CYCLASE DGCN"/>
    <property type="match status" value="1"/>
</dbReference>
<reference evidence="3 4" key="1">
    <citation type="journal article" date="2010" name="Stand. Genomic Sci.">
        <title>Complete genome sequence of Aminobacterium colombiense type strain (ALA-1).</title>
        <authorList>
            <person name="Chertkov O."/>
            <person name="Sikorski J."/>
            <person name="Brambilla E."/>
            <person name="Lapidus A."/>
            <person name="Copeland A."/>
            <person name="Glavina Del Rio T."/>
            <person name="Nolan M."/>
            <person name="Lucas S."/>
            <person name="Tice H."/>
            <person name="Cheng J.F."/>
            <person name="Han C."/>
            <person name="Detter J.C."/>
            <person name="Bruce D."/>
            <person name="Tapia R."/>
            <person name="Goodwin L."/>
            <person name="Pitluck S."/>
            <person name="Liolios K."/>
            <person name="Ivanova N."/>
            <person name="Mavromatis K."/>
            <person name="Ovchinnikova G."/>
            <person name="Pati A."/>
            <person name="Chen A."/>
            <person name="Palaniappan K."/>
            <person name="Land M."/>
            <person name="Hauser L."/>
            <person name="Chang Y.J."/>
            <person name="Jeffries C.D."/>
            <person name="Spring S."/>
            <person name="Rohde M."/>
            <person name="Goker M."/>
            <person name="Bristow J."/>
            <person name="Eisen J.A."/>
            <person name="Markowitz V."/>
            <person name="Hugenholtz P."/>
            <person name="Kyrpides N.C."/>
            <person name="Klenk H.P."/>
        </authorList>
    </citation>
    <scope>NUCLEOTIDE SEQUENCE [LARGE SCALE GENOMIC DNA]</scope>
    <source>
        <strain evidence="4">DSM 12261 / ALA-1</strain>
    </source>
</reference>
<dbReference type="CDD" id="cd01949">
    <property type="entry name" value="GGDEF"/>
    <property type="match status" value="1"/>
</dbReference>
<feature type="transmembrane region" description="Helical" evidence="1">
    <location>
        <begin position="20"/>
        <end position="39"/>
    </location>
</feature>
<dbReference type="SMART" id="SM00267">
    <property type="entry name" value="GGDEF"/>
    <property type="match status" value="1"/>
</dbReference>
<dbReference type="AlphaFoldDB" id="D5EH96"/>
<sequence>MPNYTNSNLSTEMRGNILRRSLWILPILLATIWLMGRFYSMEIAQEQELLESLEYQSSLSRLEIARQRMDTVLSDLFFLNHVASYVWVDGVLSPHEQGYIENFFRSFIENKVYYDQIRIIDMFGQEFIHIEKRDGSSVIVPPHKRDKSSEEHCFNHSIKLERNQVYLSPLNPHLNYEEMEGSLKPLLHIATPIFAGNNTKIGVLIINYLARDLLDTLYSSSAMGNIMLLNKDGFWLESSNQEIEKEIQTQKNRTRNFFTLYPEEAKTIYSQKQGQVKSSDGLFTFVTIGPLDSMALTQEARDYEWKIVSMIPASMLEWREEAIKNRFRTLLGIVVLILSVAIFLFIVEYERRQKIHVHLKEKTLELERVNMALNAMVKKTERDAMIDPLTELWNRRYMIKRLHEEDARIQHTQGSASIAVIDLGNFKKINDTYGHARGDRALVQIAAILREGLRQTDYVARTGGDEFLIYFADLSLTKAKKIMERLYNRIMQHRFAGANSPIFADYGIAHCPSDADSLEETVKVADSRMYAFKVNRKKHTADTGK</sequence>
<keyword evidence="1" id="KW-1133">Transmembrane helix</keyword>
<dbReference type="OrthoDB" id="9798833at2"/>
<keyword evidence="1" id="KW-0812">Transmembrane</keyword>
<dbReference type="Pfam" id="PF21623">
    <property type="entry name" value="HK_sensor_dom_bact"/>
    <property type="match status" value="1"/>
</dbReference>
<dbReference type="InterPro" id="IPR048760">
    <property type="entry name" value="VP0354-like_sensor_dom"/>
</dbReference>
<dbReference type="PROSITE" id="PS50887">
    <property type="entry name" value="GGDEF"/>
    <property type="match status" value="1"/>
</dbReference>
<dbReference type="Proteomes" id="UP000002366">
    <property type="component" value="Chromosome"/>
</dbReference>
<feature type="domain" description="GGDEF" evidence="2">
    <location>
        <begin position="414"/>
        <end position="545"/>
    </location>
</feature>
<evidence type="ECO:0000256" key="1">
    <source>
        <dbReference type="SAM" id="Phobius"/>
    </source>
</evidence>
<feature type="transmembrane region" description="Helical" evidence="1">
    <location>
        <begin position="329"/>
        <end position="347"/>
    </location>
</feature>
<dbReference type="RefSeq" id="WP_013049190.1">
    <property type="nucleotide sequence ID" value="NC_014011.1"/>
</dbReference>
<dbReference type="SUPFAM" id="SSF103190">
    <property type="entry name" value="Sensory domain-like"/>
    <property type="match status" value="2"/>
</dbReference>
<dbReference type="SUPFAM" id="SSF55073">
    <property type="entry name" value="Nucleotide cyclase"/>
    <property type="match status" value="1"/>
</dbReference>
<accession>D5EH96</accession>
<dbReference type="GO" id="GO:0005886">
    <property type="term" value="C:plasma membrane"/>
    <property type="evidence" value="ECO:0007669"/>
    <property type="project" value="TreeGrafter"/>
</dbReference>